<dbReference type="Pfam" id="PF19586">
    <property type="entry name" value="DUF6093"/>
    <property type="match status" value="1"/>
</dbReference>
<dbReference type="AlphaFoldDB" id="A0A556R9V9"/>
<name>A0A556R9V9_9BIFI</name>
<organism evidence="1 2">
    <name type="scientific">Bifidobacterium asteroides</name>
    <dbReference type="NCBI Taxonomy" id="1684"/>
    <lineage>
        <taxon>Bacteria</taxon>
        <taxon>Bacillati</taxon>
        <taxon>Actinomycetota</taxon>
        <taxon>Actinomycetes</taxon>
        <taxon>Bifidobacteriales</taxon>
        <taxon>Bifidobacteriaceae</taxon>
        <taxon>Bifidobacterium</taxon>
    </lineage>
</organism>
<sequence length="143" mass="15718">MRQRFRQPDMGKLRAYAESLMTDTIRITRPGKTAVDPVTGAETPSGETLYEGPCKVQTSGGMASQTSTASGDSSNIGGIVPEWSLYLHLPISATGLHEKDVAQVIDSKDPDLKGRRMRLVNMQSEKTLATARRWNVQEIPKED</sequence>
<protein>
    <recommendedName>
        <fullName evidence="3">Phage associated protein</fullName>
    </recommendedName>
</protein>
<evidence type="ECO:0000313" key="1">
    <source>
        <dbReference type="EMBL" id="TSJ85675.1"/>
    </source>
</evidence>
<accession>A0A556R9V9</accession>
<proteinExistence type="predicted"/>
<dbReference type="Proteomes" id="UP000317536">
    <property type="component" value="Unassembled WGS sequence"/>
</dbReference>
<evidence type="ECO:0000313" key="2">
    <source>
        <dbReference type="Proteomes" id="UP000317536"/>
    </source>
</evidence>
<gene>
    <name evidence="1" type="ORF">FPK29_04760</name>
</gene>
<comment type="caution">
    <text evidence="1">The sequence shown here is derived from an EMBL/GenBank/DDBJ whole genome shotgun (WGS) entry which is preliminary data.</text>
</comment>
<evidence type="ECO:0008006" key="3">
    <source>
        <dbReference type="Google" id="ProtNLM"/>
    </source>
</evidence>
<dbReference type="InterPro" id="IPR046075">
    <property type="entry name" value="DUF6093"/>
</dbReference>
<dbReference type="EMBL" id="VMHJ01000002">
    <property type="protein sequence ID" value="TSJ85675.1"/>
    <property type="molecule type" value="Genomic_DNA"/>
</dbReference>
<reference evidence="1 2" key="1">
    <citation type="submission" date="2019-07" db="EMBL/GenBank/DDBJ databases">
        <title>Bifidobacterium asteroides genomes.</title>
        <authorList>
            <person name="Zheng H."/>
        </authorList>
    </citation>
    <scope>NUCLEOTIDE SEQUENCE [LARGE SCALE GENOMIC DNA]</scope>
    <source>
        <strain evidence="1 2">W8111</strain>
    </source>
</reference>